<dbReference type="EMBL" id="MCFH01000020">
    <property type="protein sequence ID" value="ORX50632.1"/>
    <property type="molecule type" value="Genomic_DNA"/>
</dbReference>
<feature type="signal peptide" evidence="1">
    <location>
        <begin position="1"/>
        <end position="19"/>
    </location>
</feature>
<gene>
    <name evidence="2" type="ORF">BCR36DRAFT_583216</name>
</gene>
<feature type="chain" id="PRO_5012417724" evidence="1">
    <location>
        <begin position="20"/>
        <end position="198"/>
    </location>
</feature>
<name>A0A1Y1V9R8_9FUNG</name>
<organism evidence="2 3">
    <name type="scientific">Piromyces finnis</name>
    <dbReference type="NCBI Taxonomy" id="1754191"/>
    <lineage>
        <taxon>Eukaryota</taxon>
        <taxon>Fungi</taxon>
        <taxon>Fungi incertae sedis</taxon>
        <taxon>Chytridiomycota</taxon>
        <taxon>Chytridiomycota incertae sedis</taxon>
        <taxon>Neocallimastigomycetes</taxon>
        <taxon>Neocallimastigales</taxon>
        <taxon>Neocallimastigaceae</taxon>
        <taxon>Piromyces</taxon>
    </lineage>
</organism>
<dbReference type="AlphaFoldDB" id="A0A1Y1V9R8"/>
<keyword evidence="1" id="KW-0732">Signal</keyword>
<reference evidence="2 3" key="2">
    <citation type="submission" date="2016-08" db="EMBL/GenBank/DDBJ databases">
        <title>Pervasive Adenine N6-methylation of Active Genes in Fungi.</title>
        <authorList>
            <consortium name="DOE Joint Genome Institute"/>
            <person name="Mondo S.J."/>
            <person name="Dannebaum R.O."/>
            <person name="Kuo R.C."/>
            <person name="Labutti K."/>
            <person name="Haridas S."/>
            <person name="Kuo A."/>
            <person name="Salamov A."/>
            <person name="Ahrendt S.R."/>
            <person name="Lipzen A."/>
            <person name="Sullivan W."/>
            <person name="Andreopoulos W.B."/>
            <person name="Clum A."/>
            <person name="Lindquist E."/>
            <person name="Daum C."/>
            <person name="Ramamoorthy G.K."/>
            <person name="Gryganskyi A."/>
            <person name="Culley D."/>
            <person name="Magnuson J.K."/>
            <person name="James T.Y."/>
            <person name="O'Malley M.A."/>
            <person name="Stajich J.E."/>
            <person name="Spatafora J.W."/>
            <person name="Visel A."/>
            <person name="Grigoriev I.V."/>
        </authorList>
    </citation>
    <scope>NUCLEOTIDE SEQUENCE [LARGE SCALE GENOMIC DNA]</scope>
    <source>
        <strain evidence="3">finn</strain>
    </source>
</reference>
<accession>A0A1Y1V9R8</accession>
<evidence type="ECO:0000313" key="2">
    <source>
        <dbReference type="EMBL" id="ORX50632.1"/>
    </source>
</evidence>
<reference evidence="2 3" key="1">
    <citation type="submission" date="2016-08" db="EMBL/GenBank/DDBJ databases">
        <title>Genomes of anaerobic fungi encode conserved fungal cellulosomes for biomass hydrolysis.</title>
        <authorList>
            <consortium name="DOE Joint Genome Institute"/>
            <person name="Haitjema C.H."/>
            <person name="Gilmore S.P."/>
            <person name="Henske J.K."/>
            <person name="Solomon K.V."/>
            <person name="De Groot R."/>
            <person name="Kuo A."/>
            <person name="Mondo S.J."/>
            <person name="Salamov A.A."/>
            <person name="Labutti K."/>
            <person name="Zhao Z."/>
            <person name="Chiniquy J."/>
            <person name="Barry K."/>
            <person name="Brewer H.M."/>
            <person name="Purvine S.O."/>
            <person name="Wright A.T."/>
            <person name="Boxma B."/>
            <person name="Van Alen T."/>
            <person name="Hackstein J.H."/>
            <person name="Baker S.E."/>
            <person name="Grigoriev I.V."/>
            <person name="O'Malley M.A."/>
        </authorList>
    </citation>
    <scope>NUCLEOTIDE SEQUENCE [LARGE SCALE GENOMIC DNA]</scope>
    <source>
        <strain evidence="3">finn</strain>
    </source>
</reference>
<protein>
    <submittedName>
        <fullName evidence="2">Uncharacterized protein</fullName>
    </submittedName>
</protein>
<dbReference type="Proteomes" id="UP000193719">
    <property type="component" value="Unassembled WGS sequence"/>
</dbReference>
<evidence type="ECO:0000256" key="1">
    <source>
        <dbReference type="SAM" id="SignalP"/>
    </source>
</evidence>
<proteinExistence type="predicted"/>
<evidence type="ECO:0000313" key="3">
    <source>
        <dbReference type="Proteomes" id="UP000193719"/>
    </source>
</evidence>
<dbReference type="OrthoDB" id="2120251at2759"/>
<sequence>MKFYSLYIIFILSIISVKARFTNEIDYKIYQNIDKNPLCGITKCSDQNTKCGIGFDSLPINIKGEDCEIKDPIANYYETFRKESNDNEDRVGIDAVAYCPSSQYNITLFGVQNPNRNYCVNDMGDRVTFDSFYYLRDKESGRIDFGNHSIFKSVLIFKYYGYFGISCTKTWDLFITINDKVGCSPEEYKSETDNNTSS</sequence>
<keyword evidence="3" id="KW-1185">Reference proteome</keyword>
<comment type="caution">
    <text evidence="2">The sequence shown here is derived from an EMBL/GenBank/DDBJ whole genome shotgun (WGS) entry which is preliminary data.</text>
</comment>